<evidence type="ECO:0000313" key="4">
    <source>
        <dbReference type="EMBL" id="HAT3810927.1"/>
    </source>
</evidence>
<proteinExistence type="predicted"/>
<dbReference type="AlphaFoldDB" id="A0AAN5MIE4"/>
<name>A0AAN5MIE4_MORMO</name>
<comment type="caution">
    <text evidence="4">The sequence shown here is derived from an EMBL/GenBank/DDBJ whole genome shotgun (WGS) entry which is preliminary data.</text>
</comment>
<dbReference type="PROSITE" id="PS51208">
    <property type="entry name" value="AUTOTRANSPORTER"/>
    <property type="match status" value="1"/>
</dbReference>
<dbReference type="Proteomes" id="UP000865968">
    <property type="component" value="Unassembled WGS sequence"/>
</dbReference>
<dbReference type="SUPFAM" id="SSF103515">
    <property type="entry name" value="Autotransporter"/>
    <property type="match status" value="1"/>
</dbReference>
<keyword evidence="1" id="KW-0732">Signal</keyword>
<dbReference type="InterPro" id="IPR036709">
    <property type="entry name" value="Autotransporte_beta_dom_sf"/>
</dbReference>
<dbReference type="InterPro" id="IPR004899">
    <property type="entry name" value="Pertactin_central"/>
</dbReference>
<dbReference type="PANTHER" id="PTHR35037:SF2">
    <property type="match status" value="1"/>
</dbReference>
<evidence type="ECO:0000259" key="3">
    <source>
        <dbReference type="PROSITE" id="PS51208"/>
    </source>
</evidence>
<dbReference type="GO" id="GO:0019867">
    <property type="term" value="C:outer membrane"/>
    <property type="evidence" value="ECO:0007669"/>
    <property type="project" value="InterPro"/>
</dbReference>
<dbReference type="Gene3D" id="2.40.128.130">
    <property type="entry name" value="Autotransporter beta-domain"/>
    <property type="match status" value="1"/>
</dbReference>
<reference evidence="4" key="1">
    <citation type="journal article" date="2018" name="Genome Biol.">
        <title>SKESA: strategic k-mer extension for scrupulous assemblies.</title>
        <authorList>
            <person name="Souvorov A."/>
            <person name="Agarwala R."/>
            <person name="Lipman D.J."/>
        </authorList>
    </citation>
    <scope>NUCLEOTIDE SEQUENCE</scope>
    <source>
        <strain evidence="4">Morganella morganii ARLG-3209</strain>
    </source>
</reference>
<evidence type="ECO:0000256" key="1">
    <source>
        <dbReference type="ARBA" id="ARBA00022729"/>
    </source>
</evidence>
<evidence type="ECO:0000256" key="2">
    <source>
        <dbReference type="SAM" id="MobiDB-lite"/>
    </source>
</evidence>
<feature type="compositionally biased region" description="Basic and acidic residues" evidence="2">
    <location>
        <begin position="639"/>
        <end position="653"/>
    </location>
</feature>
<dbReference type="InterPro" id="IPR003991">
    <property type="entry name" value="Pertactin_virulence_factor"/>
</dbReference>
<protein>
    <submittedName>
        <fullName evidence="4">Autotransporter outer membrane beta-barrel domain-containing protein</fullName>
    </submittedName>
</protein>
<reference evidence="4" key="2">
    <citation type="submission" date="2020-10" db="EMBL/GenBank/DDBJ databases">
        <authorList>
            <consortium name="NCBI Pathogen Detection Project"/>
        </authorList>
    </citation>
    <scope>NUCLEOTIDE SEQUENCE</scope>
    <source>
        <strain evidence="4">Morganella morganii ARLG-3209</strain>
    </source>
</reference>
<dbReference type="EMBL" id="DACSWI010000018">
    <property type="protein sequence ID" value="HAT3810927.1"/>
    <property type="molecule type" value="Genomic_DNA"/>
</dbReference>
<dbReference type="InterPro" id="IPR051551">
    <property type="entry name" value="Autotransporter_adhesion"/>
</dbReference>
<gene>
    <name evidence="4" type="ORF">I8608_003840</name>
</gene>
<dbReference type="SUPFAM" id="SSF51126">
    <property type="entry name" value="Pectin lyase-like"/>
    <property type="match status" value="1"/>
</dbReference>
<evidence type="ECO:0000313" key="5">
    <source>
        <dbReference type="Proteomes" id="UP000865968"/>
    </source>
</evidence>
<accession>A0AAN5MIE4</accession>
<feature type="domain" description="Autotransporter" evidence="3">
    <location>
        <begin position="690"/>
        <end position="958"/>
    </location>
</feature>
<dbReference type="PANTHER" id="PTHR35037">
    <property type="entry name" value="C-TERMINAL REGION OF AIDA-LIKE PROTEIN"/>
    <property type="match status" value="1"/>
</dbReference>
<dbReference type="InterPro" id="IPR012332">
    <property type="entry name" value="Autotransporter_pectin_lyase_C"/>
</dbReference>
<dbReference type="Gene3D" id="2.160.20.20">
    <property type="match status" value="1"/>
</dbReference>
<organism evidence="4 5">
    <name type="scientific">Morganella morganii</name>
    <name type="common">Proteus morganii</name>
    <dbReference type="NCBI Taxonomy" id="582"/>
    <lineage>
        <taxon>Bacteria</taxon>
        <taxon>Pseudomonadati</taxon>
        <taxon>Pseudomonadota</taxon>
        <taxon>Gammaproteobacteria</taxon>
        <taxon>Enterobacterales</taxon>
        <taxon>Morganellaceae</taxon>
        <taxon>Morganella</taxon>
    </lineage>
</organism>
<sequence length="958" mass="99243">MNIKLFIREYQGSSYSEFTALSLRGWLAAAGLLSLSTAVCLQTAQAADIGSQSGTNITVNDGDRITGDTGDTSGNRYGVLNTYNNNSGTISLGNNVTVNVTDTAKYAKGVVIQGNNSVLNANGLSVDVNGKSAIGIDLSGKKVQASLGTGTRVNVEGTGMAKGVVVSNASSLTADLLSVETKGDSGIGLSVNDYGSHARLGSGSTIKTNGSGSSGVYVAGLNGTSSEGPAHFTATGLTIDAQGSSAYGMNIQSGSIVDLGTGSKIMTNGYNGQGIWSFGKLKADALTIIARGDIANALEVRAETADIGAGSHFSSESGGGLVTNGTTAAINFTGTADNRNTIFAGGSYGASAQFSGAKINLKNTDITIDRNGSLALGLWALGGGVITGENISVTGAAGTRGIYAMTSSLIDLTGGLTINMATADQIAIATQHNDGYAASRINATGKMLINGGIQSRGGLINVDMTSGSQWTGNAYSDNLNGGQLNVTMDNSRWNVTDDSGLDNLVLNNTTVDLSHRLSGTGYSTLSIANLSGNGAFTLRTDIVGDGDGVNNAGDKLVVTGTSSGGHSLTVLNRGSLATTGNEILTVVETADGTANFTSASEVELGGYLYDVRKNGNNWELYSSGAYVPPPVVPDPDPEPEPKPKPEPEPEKPKPPITTTADAGGNFLNVGYLINYAETQTLMQRMGDLRQNGGDNNAWLRGFGGKFNSFAGGKMSGFGMTYGGTQLGFDKRISPDTPLYIGTFAGLTQGSPDYRGGDGTVRSYHLGLYTTYMAENGFYVDGIAKISRLKNKFSVSDSQNNTVSGDGSSTGVSLSAEAGRKFSLSQTGNGFYIEPQAQLTYSHQGSAGIHAGNGLKIDLSSYDSTIGRAGTLIGYETTTGDNRINVYLKTGFVREFQGNTDYKLNGSREAHSFKGNWWNNGLGISAGISKKHTLYAEADSATGNRFDQYQINGGYRFIF</sequence>
<dbReference type="SMART" id="SM00869">
    <property type="entry name" value="Autotransporter"/>
    <property type="match status" value="1"/>
</dbReference>
<dbReference type="InterPro" id="IPR011050">
    <property type="entry name" value="Pectin_lyase_fold/virulence"/>
</dbReference>
<dbReference type="InterPro" id="IPR006315">
    <property type="entry name" value="OM_autotransptr_brl_dom"/>
</dbReference>
<dbReference type="Pfam" id="PF03212">
    <property type="entry name" value="Pertactin"/>
    <property type="match status" value="1"/>
</dbReference>
<dbReference type="NCBIfam" id="TIGR01414">
    <property type="entry name" value="autotrans_barl"/>
    <property type="match status" value="1"/>
</dbReference>
<dbReference type="PRINTS" id="PR01484">
    <property type="entry name" value="PRTACTNFAMLY"/>
</dbReference>
<dbReference type="Pfam" id="PF03797">
    <property type="entry name" value="Autotransporter"/>
    <property type="match status" value="1"/>
</dbReference>
<dbReference type="InterPro" id="IPR005546">
    <property type="entry name" value="Autotransporte_beta"/>
</dbReference>
<feature type="region of interest" description="Disordered" evidence="2">
    <location>
        <begin position="629"/>
        <end position="662"/>
    </location>
</feature>